<evidence type="ECO:0000313" key="2">
    <source>
        <dbReference type="EMBL" id="MFD2206115.1"/>
    </source>
</evidence>
<gene>
    <name evidence="2" type="ORF">ACFSKO_10845</name>
</gene>
<keyword evidence="3" id="KW-1185">Reference proteome</keyword>
<dbReference type="Proteomes" id="UP001597294">
    <property type="component" value="Unassembled WGS sequence"/>
</dbReference>
<accession>A0ABW5BKZ7</accession>
<keyword evidence="1" id="KW-1133">Transmembrane helix</keyword>
<keyword evidence="1" id="KW-0812">Transmembrane</keyword>
<keyword evidence="1" id="KW-0472">Membrane</keyword>
<protein>
    <submittedName>
        <fullName evidence="2">Uncharacterized protein</fullName>
    </submittedName>
</protein>
<comment type="caution">
    <text evidence="2">The sequence shown here is derived from an EMBL/GenBank/DDBJ whole genome shotgun (WGS) entry which is preliminary data.</text>
</comment>
<proteinExistence type="predicted"/>
<name>A0ABW5BKZ7_9PROT</name>
<evidence type="ECO:0000313" key="3">
    <source>
        <dbReference type="Proteomes" id="UP001597294"/>
    </source>
</evidence>
<dbReference type="EMBL" id="JBHUII010000004">
    <property type="protein sequence ID" value="MFD2206115.1"/>
    <property type="molecule type" value="Genomic_DNA"/>
</dbReference>
<organism evidence="2 3">
    <name type="scientific">Kiloniella antarctica</name>
    <dbReference type="NCBI Taxonomy" id="1550907"/>
    <lineage>
        <taxon>Bacteria</taxon>
        <taxon>Pseudomonadati</taxon>
        <taxon>Pseudomonadota</taxon>
        <taxon>Alphaproteobacteria</taxon>
        <taxon>Rhodospirillales</taxon>
        <taxon>Kiloniellaceae</taxon>
        <taxon>Kiloniella</taxon>
    </lineage>
</organism>
<reference evidence="3" key="1">
    <citation type="journal article" date="2019" name="Int. J. Syst. Evol. Microbiol.">
        <title>The Global Catalogue of Microorganisms (GCM) 10K type strain sequencing project: providing services to taxonomists for standard genome sequencing and annotation.</title>
        <authorList>
            <consortium name="The Broad Institute Genomics Platform"/>
            <consortium name="The Broad Institute Genome Sequencing Center for Infectious Disease"/>
            <person name="Wu L."/>
            <person name="Ma J."/>
        </authorList>
    </citation>
    <scope>NUCLEOTIDE SEQUENCE [LARGE SCALE GENOMIC DNA]</scope>
    <source>
        <strain evidence="3">CGMCC 4.7192</strain>
    </source>
</reference>
<sequence>MLKNWWIIGAISLIIIIAYSSFTLFSPKEIEVNQRQQIHSAIADFGNLTDLGVGQVEILSDTEIRFLITGGQAKEELDNNLKKFCRLLITYKHLQVSDQPFELAYQHRQIPAISGNYTCKDDS</sequence>
<dbReference type="RefSeq" id="WP_380251377.1">
    <property type="nucleotide sequence ID" value="NZ_JBHUII010000004.1"/>
</dbReference>
<feature type="transmembrane region" description="Helical" evidence="1">
    <location>
        <begin position="6"/>
        <end position="25"/>
    </location>
</feature>
<evidence type="ECO:0000256" key="1">
    <source>
        <dbReference type="SAM" id="Phobius"/>
    </source>
</evidence>